<evidence type="ECO:0000256" key="13">
    <source>
        <dbReference type="ARBA" id="ARBA00039328"/>
    </source>
</evidence>
<feature type="domain" description="Helicase C-terminal" evidence="20">
    <location>
        <begin position="357"/>
        <end position="506"/>
    </location>
</feature>
<dbReference type="EMBL" id="BDGX01000051">
    <property type="protein sequence ID" value="GAV55728.1"/>
    <property type="molecule type" value="Genomic_DNA"/>
</dbReference>
<comment type="function">
    <text evidence="12">ATP-dependent RNA helicase required for 60S ribosomal subunit synthesis. Involved in efficient pre-rRNA processing, predominantly at site A3, which is necessary for the normal formation of 25S and 5.8S rRNAs.</text>
</comment>
<dbReference type="SMART" id="SM00490">
    <property type="entry name" value="HELICc"/>
    <property type="match status" value="1"/>
</dbReference>
<dbReference type="FunFam" id="3.40.50.300:FF:000008">
    <property type="entry name" value="ATP-dependent RNA helicase RhlB"/>
    <property type="match status" value="1"/>
</dbReference>
<dbReference type="SMART" id="SM00487">
    <property type="entry name" value="DEXDc"/>
    <property type="match status" value="1"/>
</dbReference>
<evidence type="ECO:0000256" key="18">
    <source>
        <dbReference type="SAM" id="MobiDB-lite"/>
    </source>
</evidence>
<feature type="compositionally biased region" description="Basic residues" evidence="18">
    <location>
        <begin position="22"/>
        <end position="55"/>
    </location>
</feature>
<keyword evidence="7 17" id="KW-0378">Hydrolase</keyword>
<dbReference type="PROSITE" id="PS00039">
    <property type="entry name" value="DEAD_ATP_HELICASE"/>
    <property type="match status" value="1"/>
</dbReference>
<evidence type="ECO:0000256" key="17">
    <source>
        <dbReference type="RuleBase" id="RU000492"/>
    </source>
</evidence>
<evidence type="ECO:0000256" key="7">
    <source>
        <dbReference type="ARBA" id="ARBA00022801"/>
    </source>
</evidence>
<dbReference type="GO" id="GO:0003723">
    <property type="term" value="F:RNA binding"/>
    <property type="evidence" value="ECO:0007669"/>
    <property type="project" value="UniProtKB-KW"/>
</dbReference>
<evidence type="ECO:0000256" key="10">
    <source>
        <dbReference type="ARBA" id="ARBA00022884"/>
    </source>
</evidence>
<dbReference type="OrthoDB" id="196131at2759"/>
<evidence type="ECO:0000256" key="8">
    <source>
        <dbReference type="ARBA" id="ARBA00022806"/>
    </source>
</evidence>
<dbReference type="FunFam" id="3.40.50.300:FF:002174">
    <property type="entry name" value="ATP-dependent RNA helicase DBP3"/>
    <property type="match status" value="1"/>
</dbReference>
<evidence type="ECO:0000256" key="12">
    <source>
        <dbReference type="ARBA" id="ARBA00037449"/>
    </source>
</evidence>
<dbReference type="Proteomes" id="UP000187013">
    <property type="component" value="Unassembled WGS sequence"/>
</dbReference>
<evidence type="ECO:0000256" key="14">
    <source>
        <dbReference type="ARBA" id="ARBA00039606"/>
    </source>
</evidence>
<evidence type="ECO:0000256" key="5">
    <source>
        <dbReference type="ARBA" id="ARBA00022552"/>
    </source>
</evidence>
<gene>
    <name evidence="22" type="ORF">ZYGR_0AY01200</name>
</gene>
<evidence type="ECO:0000256" key="6">
    <source>
        <dbReference type="ARBA" id="ARBA00022741"/>
    </source>
</evidence>
<dbReference type="Gene3D" id="3.40.50.300">
    <property type="entry name" value="P-loop containing nucleotide triphosphate hydrolases"/>
    <property type="match status" value="2"/>
</dbReference>
<keyword evidence="10" id="KW-0694">RNA-binding</keyword>
<dbReference type="AlphaFoldDB" id="A0A1Q3AJ22"/>
<dbReference type="InterPro" id="IPR014001">
    <property type="entry name" value="Helicase_ATP-bd"/>
</dbReference>
<evidence type="ECO:0000256" key="2">
    <source>
        <dbReference type="ARBA" id="ARBA00009334"/>
    </source>
</evidence>
<evidence type="ECO:0000313" key="22">
    <source>
        <dbReference type="EMBL" id="GAV55728.1"/>
    </source>
</evidence>
<dbReference type="CDD" id="cd00268">
    <property type="entry name" value="DEADc"/>
    <property type="match status" value="1"/>
</dbReference>
<keyword evidence="8 17" id="KW-0347">Helicase</keyword>
<evidence type="ECO:0000259" key="20">
    <source>
        <dbReference type="PROSITE" id="PS51194"/>
    </source>
</evidence>
<feature type="domain" description="Helicase ATP-binding" evidence="19">
    <location>
        <begin position="154"/>
        <end position="328"/>
    </location>
</feature>
<comment type="subcellular location">
    <subcellularLocation>
        <location evidence="1">Nucleus</location>
        <location evidence="1">Nucleolus</location>
    </subcellularLocation>
</comment>
<evidence type="ECO:0000256" key="3">
    <source>
        <dbReference type="ARBA" id="ARBA00012552"/>
    </source>
</evidence>
<proteinExistence type="inferred from homology"/>
<reference evidence="22 23" key="1">
    <citation type="submission" date="2016-08" db="EMBL/GenBank/DDBJ databases">
        <title>Draft genome sequence of allopolyploid Zygosaccharomyces rouxii.</title>
        <authorList>
            <person name="Watanabe J."/>
            <person name="Uehara K."/>
            <person name="Mogi Y."/>
            <person name="Tsukioka Y."/>
        </authorList>
    </citation>
    <scope>NUCLEOTIDE SEQUENCE [LARGE SCALE GENOMIC DNA]</scope>
    <source>
        <strain evidence="22 23">NBRC 110957</strain>
    </source>
</reference>
<feature type="compositionally biased region" description="Acidic residues" evidence="18">
    <location>
        <begin position="64"/>
        <end position="80"/>
    </location>
</feature>
<dbReference type="PROSITE" id="PS51195">
    <property type="entry name" value="Q_MOTIF"/>
    <property type="match status" value="1"/>
</dbReference>
<keyword evidence="5" id="KW-0698">rRNA processing</keyword>
<dbReference type="Pfam" id="PF00271">
    <property type="entry name" value="Helicase_C"/>
    <property type="match status" value="1"/>
</dbReference>
<dbReference type="CDD" id="cd18787">
    <property type="entry name" value="SF2_C_DEAD"/>
    <property type="match status" value="1"/>
</dbReference>
<feature type="region of interest" description="Disordered" evidence="18">
    <location>
        <begin position="1"/>
        <end position="96"/>
    </location>
</feature>
<organism evidence="22 23">
    <name type="scientific">Zygosaccharomyces rouxii</name>
    <dbReference type="NCBI Taxonomy" id="4956"/>
    <lineage>
        <taxon>Eukaryota</taxon>
        <taxon>Fungi</taxon>
        <taxon>Dikarya</taxon>
        <taxon>Ascomycota</taxon>
        <taxon>Saccharomycotina</taxon>
        <taxon>Saccharomycetes</taxon>
        <taxon>Saccharomycetales</taxon>
        <taxon>Saccharomycetaceae</taxon>
        <taxon>Zygosaccharomyces</taxon>
    </lineage>
</organism>
<accession>A0A1Q3AJ22</accession>
<dbReference type="InterPro" id="IPR011545">
    <property type="entry name" value="DEAD/DEAH_box_helicase_dom"/>
</dbReference>
<dbReference type="GO" id="GO:0006364">
    <property type="term" value="P:rRNA processing"/>
    <property type="evidence" value="ECO:0007669"/>
    <property type="project" value="UniProtKB-KW"/>
</dbReference>
<comment type="catalytic activity">
    <reaction evidence="15">
        <text>ATP + H2O = ADP + phosphate + H(+)</text>
        <dbReference type="Rhea" id="RHEA:13065"/>
        <dbReference type="ChEBI" id="CHEBI:15377"/>
        <dbReference type="ChEBI" id="CHEBI:15378"/>
        <dbReference type="ChEBI" id="CHEBI:30616"/>
        <dbReference type="ChEBI" id="CHEBI:43474"/>
        <dbReference type="ChEBI" id="CHEBI:456216"/>
        <dbReference type="EC" id="3.6.4.13"/>
    </reaction>
</comment>
<name>A0A1Q3AJ22_ZYGRO</name>
<evidence type="ECO:0000256" key="1">
    <source>
        <dbReference type="ARBA" id="ARBA00004604"/>
    </source>
</evidence>
<dbReference type="InterPro" id="IPR001650">
    <property type="entry name" value="Helicase_C-like"/>
</dbReference>
<evidence type="ECO:0000313" key="23">
    <source>
        <dbReference type="Proteomes" id="UP000187013"/>
    </source>
</evidence>
<evidence type="ECO:0000259" key="19">
    <source>
        <dbReference type="PROSITE" id="PS51192"/>
    </source>
</evidence>
<dbReference type="EC" id="3.6.4.13" evidence="3"/>
<dbReference type="InterPro" id="IPR044742">
    <property type="entry name" value="DEAD/DEAH_RhlB"/>
</dbReference>
<keyword evidence="6 17" id="KW-0547">Nucleotide-binding</keyword>
<feature type="compositionally biased region" description="Basic residues" evidence="18">
    <location>
        <begin position="1"/>
        <end position="10"/>
    </location>
</feature>
<dbReference type="SUPFAM" id="SSF52540">
    <property type="entry name" value="P-loop containing nucleoside triphosphate hydrolases"/>
    <property type="match status" value="1"/>
</dbReference>
<dbReference type="InterPro" id="IPR027417">
    <property type="entry name" value="P-loop_NTPase"/>
</dbReference>
<dbReference type="GO" id="GO:0003724">
    <property type="term" value="F:RNA helicase activity"/>
    <property type="evidence" value="ECO:0007669"/>
    <property type="project" value="UniProtKB-EC"/>
</dbReference>
<dbReference type="GO" id="GO:0005730">
    <property type="term" value="C:nucleolus"/>
    <property type="evidence" value="ECO:0007669"/>
    <property type="project" value="UniProtKB-SubCell"/>
</dbReference>
<comment type="caution">
    <text evidence="22">The sequence shown here is derived from an EMBL/GenBank/DDBJ whole genome shotgun (WGS) entry which is preliminary data.</text>
</comment>
<evidence type="ECO:0000256" key="15">
    <source>
        <dbReference type="ARBA" id="ARBA00047984"/>
    </source>
</evidence>
<evidence type="ECO:0000256" key="16">
    <source>
        <dbReference type="PROSITE-ProRule" id="PRU00552"/>
    </source>
</evidence>
<evidence type="ECO:0000256" key="9">
    <source>
        <dbReference type="ARBA" id="ARBA00022840"/>
    </source>
</evidence>
<feature type="domain" description="DEAD-box RNA helicase Q" evidence="21">
    <location>
        <begin position="125"/>
        <end position="151"/>
    </location>
</feature>
<keyword evidence="4" id="KW-0690">Ribosome biogenesis</keyword>
<keyword evidence="9 17" id="KW-0067">ATP-binding</keyword>
<protein>
    <recommendedName>
        <fullName evidence="13">ATP-dependent RNA helicase DBP3</fullName>
        <ecNumber evidence="3">3.6.4.13</ecNumber>
    </recommendedName>
    <alternativeName>
        <fullName evidence="14">ATP-dependent RNA helicase dbp3</fullName>
    </alternativeName>
</protein>
<evidence type="ECO:0000256" key="11">
    <source>
        <dbReference type="ARBA" id="ARBA00023242"/>
    </source>
</evidence>
<evidence type="ECO:0000256" key="4">
    <source>
        <dbReference type="ARBA" id="ARBA00022517"/>
    </source>
</evidence>
<dbReference type="Pfam" id="PF00270">
    <property type="entry name" value="DEAD"/>
    <property type="match status" value="1"/>
</dbReference>
<dbReference type="GO" id="GO:0016787">
    <property type="term" value="F:hydrolase activity"/>
    <property type="evidence" value="ECO:0007669"/>
    <property type="project" value="UniProtKB-KW"/>
</dbReference>
<dbReference type="PROSITE" id="PS51194">
    <property type="entry name" value="HELICASE_CTER"/>
    <property type="match status" value="1"/>
</dbReference>
<dbReference type="InterPro" id="IPR000629">
    <property type="entry name" value="RNA-helicase_DEAD-box_CS"/>
</dbReference>
<dbReference type="PROSITE" id="PS51192">
    <property type="entry name" value="HELICASE_ATP_BIND_1"/>
    <property type="match status" value="1"/>
</dbReference>
<sequence length="536" mass="60309">MSKKELKAKKRVSEDDSNIESKKHKSDKKEHKVKKDKKEKKDKKDKKEKKEKKKKEKEAKKDSENEEEDVKEEKEDEEKEGEVVIGGYQQSKDLTNVPQSDIDSFYKENEVSVEDSQKLNLRPLLSFSHLSLKPEIQSEISKFPKPTPIQAVSWPYLLSGRDVIGVAETGSGKTFAFGVPAVDQLVSNGASKSKGVQVLVISPTRELASQIYDNLIILTDKVGLGCCCVYGGVPKQEQRNQLKNSQIVVATPGRLLDLINEQSVDLSKVQYLVLDEADRMLEKGFEDDIKGIIQQINSKERQTLMFTATWPKEVRELASTFMRDPVKVSIGNRDELSANKRITQIVEVIEPRQKDRKLLELLRKYQSGAKKNDKVLIFALYKKEASRVENNLRYNGYDVAAIHGDLSQQQRTSALNDFKAGKSNLLLATDVAARGLDIPNVKTVINLTFPLTVEDYVHRIGRTGRAGQTGTAHTLFTDNEKHLAGALVNVLNGANQPVPEELKKFGTHTKRKEHGAYGAFFKNVDMSKKPKKVTFD</sequence>
<comment type="similarity">
    <text evidence="2">Belongs to the DEAD box helicase family. DDX5/DBP2 subfamily.</text>
</comment>
<feature type="short sequence motif" description="Q motif" evidence="16">
    <location>
        <begin position="125"/>
        <end position="151"/>
    </location>
</feature>
<dbReference type="PANTHER" id="PTHR47958">
    <property type="entry name" value="ATP-DEPENDENT RNA HELICASE DBP3"/>
    <property type="match status" value="1"/>
</dbReference>
<dbReference type="GO" id="GO:0005524">
    <property type="term" value="F:ATP binding"/>
    <property type="evidence" value="ECO:0007669"/>
    <property type="project" value="UniProtKB-KW"/>
</dbReference>
<keyword evidence="11" id="KW-0539">Nucleus</keyword>
<evidence type="ECO:0000259" key="21">
    <source>
        <dbReference type="PROSITE" id="PS51195"/>
    </source>
</evidence>
<dbReference type="InterPro" id="IPR014014">
    <property type="entry name" value="RNA_helicase_DEAD_Q_motif"/>
</dbReference>